<gene>
    <name evidence="2" type="ORF">DFJ67_5481</name>
</gene>
<evidence type="ECO:0000313" key="3">
    <source>
        <dbReference type="Proteomes" id="UP000256913"/>
    </source>
</evidence>
<sequence>MARHAVGRDRAAGPGGGECRRGRRRDQPTPSPAQPGWLRGHGAARHRRPRGREVTHLPRHPPLGICLQRADQKDPVKLPP</sequence>
<dbReference type="EMBL" id="QUMQ01000001">
    <property type="protein sequence ID" value="REF99445.1"/>
    <property type="molecule type" value="Genomic_DNA"/>
</dbReference>
<evidence type="ECO:0000256" key="1">
    <source>
        <dbReference type="SAM" id="MobiDB-lite"/>
    </source>
</evidence>
<reference evidence="2 3" key="1">
    <citation type="submission" date="2018-08" db="EMBL/GenBank/DDBJ databases">
        <title>Sequencing the genomes of 1000 actinobacteria strains.</title>
        <authorList>
            <person name="Klenk H.-P."/>
        </authorList>
    </citation>
    <scope>NUCLEOTIDE SEQUENCE [LARGE SCALE GENOMIC DNA]</scope>
    <source>
        <strain evidence="2 3">DSM 44099</strain>
    </source>
</reference>
<accession>A0A3D9ZQC7</accession>
<protein>
    <submittedName>
        <fullName evidence="2">Uncharacterized protein</fullName>
    </submittedName>
</protein>
<feature type="region of interest" description="Disordered" evidence="1">
    <location>
        <begin position="1"/>
        <end position="80"/>
    </location>
</feature>
<proteinExistence type="predicted"/>
<evidence type="ECO:0000313" key="2">
    <source>
        <dbReference type="EMBL" id="REF99445.1"/>
    </source>
</evidence>
<feature type="compositionally biased region" description="Basic and acidic residues" evidence="1">
    <location>
        <begin position="1"/>
        <end position="11"/>
    </location>
</feature>
<organism evidence="2 3">
    <name type="scientific">Asanoa ferruginea</name>
    <dbReference type="NCBI Taxonomy" id="53367"/>
    <lineage>
        <taxon>Bacteria</taxon>
        <taxon>Bacillati</taxon>
        <taxon>Actinomycetota</taxon>
        <taxon>Actinomycetes</taxon>
        <taxon>Micromonosporales</taxon>
        <taxon>Micromonosporaceae</taxon>
        <taxon>Asanoa</taxon>
    </lineage>
</organism>
<feature type="compositionally biased region" description="Basic and acidic residues" evidence="1">
    <location>
        <begin position="70"/>
        <end position="80"/>
    </location>
</feature>
<dbReference type="AlphaFoldDB" id="A0A3D9ZQC7"/>
<keyword evidence="3" id="KW-1185">Reference proteome</keyword>
<comment type="caution">
    <text evidence="2">The sequence shown here is derived from an EMBL/GenBank/DDBJ whole genome shotgun (WGS) entry which is preliminary data.</text>
</comment>
<dbReference type="Proteomes" id="UP000256913">
    <property type="component" value="Unassembled WGS sequence"/>
</dbReference>
<name>A0A3D9ZQC7_9ACTN</name>